<gene>
    <name evidence="2" type="ORF">TrST_g8899</name>
</gene>
<feature type="signal peptide" evidence="1">
    <location>
        <begin position="1"/>
        <end position="21"/>
    </location>
</feature>
<protein>
    <submittedName>
        <fullName evidence="2">Uncharacterized protein</fullName>
    </submittedName>
</protein>
<evidence type="ECO:0000313" key="3">
    <source>
        <dbReference type="Proteomes" id="UP001165085"/>
    </source>
</evidence>
<comment type="caution">
    <text evidence="2">The sequence shown here is derived from an EMBL/GenBank/DDBJ whole genome shotgun (WGS) entry which is preliminary data.</text>
</comment>
<keyword evidence="1" id="KW-0732">Signal</keyword>
<accession>A0A9W7C0U8</accession>
<dbReference type="AlphaFoldDB" id="A0A9W7C0U8"/>
<feature type="chain" id="PRO_5040719269" evidence="1">
    <location>
        <begin position="22"/>
        <end position="82"/>
    </location>
</feature>
<reference evidence="3" key="1">
    <citation type="journal article" date="2023" name="Commun. Biol.">
        <title>Genome analysis of Parmales, the sister group of diatoms, reveals the evolutionary specialization of diatoms from phago-mixotrophs to photoautotrophs.</title>
        <authorList>
            <person name="Ban H."/>
            <person name="Sato S."/>
            <person name="Yoshikawa S."/>
            <person name="Yamada K."/>
            <person name="Nakamura Y."/>
            <person name="Ichinomiya M."/>
            <person name="Sato N."/>
            <person name="Blanc-Mathieu R."/>
            <person name="Endo H."/>
            <person name="Kuwata A."/>
            <person name="Ogata H."/>
        </authorList>
    </citation>
    <scope>NUCLEOTIDE SEQUENCE [LARGE SCALE GENOMIC DNA]</scope>
    <source>
        <strain evidence="3">NIES 3701</strain>
    </source>
</reference>
<name>A0A9W7C0U8_9STRA</name>
<evidence type="ECO:0000256" key="1">
    <source>
        <dbReference type="SAM" id="SignalP"/>
    </source>
</evidence>
<proteinExistence type="predicted"/>
<dbReference type="OrthoDB" id="10417603at2759"/>
<dbReference type="Proteomes" id="UP001165085">
    <property type="component" value="Unassembled WGS sequence"/>
</dbReference>
<evidence type="ECO:0000313" key="2">
    <source>
        <dbReference type="EMBL" id="GMH97207.1"/>
    </source>
</evidence>
<dbReference type="EMBL" id="BRXY01000483">
    <property type="protein sequence ID" value="GMH97207.1"/>
    <property type="molecule type" value="Genomic_DNA"/>
</dbReference>
<keyword evidence="3" id="KW-1185">Reference proteome</keyword>
<organism evidence="2 3">
    <name type="scientific">Triparma strigata</name>
    <dbReference type="NCBI Taxonomy" id="1606541"/>
    <lineage>
        <taxon>Eukaryota</taxon>
        <taxon>Sar</taxon>
        <taxon>Stramenopiles</taxon>
        <taxon>Ochrophyta</taxon>
        <taxon>Bolidophyceae</taxon>
        <taxon>Parmales</taxon>
        <taxon>Triparmaceae</taxon>
        <taxon>Triparma</taxon>
    </lineage>
</organism>
<sequence length="82" mass="8752">MNSKNYAFLTILALTLALAGAFSLGGLFGNVKTISQRGNVAQNACSSREFTEVSKLAECFEGSHIETDENVNPARKCGFCMG</sequence>